<keyword evidence="1" id="KW-1133">Transmembrane helix</keyword>
<proteinExistence type="predicted"/>
<dbReference type="EMBL" id="FRAW01000047">
    <property type="protein sequence ID" value="SHL20785.1"/>
    <property type="molecule type" value="Genomic_DNA"/>
</dbReference>
<evidence type="ECO:0000313" key="3">
    <source>
        <dbReference type="Proteomes" id="UP000184275"/>
    </source>
</evidence>
<keyword evidence="1" id="KW-0472">Membrane</keyword>
<feature type="transmembrane region" description="Helical" evidence="1">
    <location>
        <begin position="83"/>
        <end position="105"/>
    </location>
</feature>
<dbReference type="AlphaFoldDB" id="A0A1M6YRQ1"/>
<evidence type="ECO:0008006" key="4">
    <source>
        <dbReference type="Google" id="ProtNLM"/>
    </source>
</evidence>
<accession>A0A1M6YRQ1</accession>
<evidence type="ECO:0000256" key="1">
    <source>
        <dbReference type="SAM" id="Phobius"/>
    </source>
</evidence>
<gene>
    <name evidence="2" type="ORF">SAMN05720469_1474</name>
</gene>
<sequence>MKFDAHIPEIKLEKYLLGELPEKEMEEIRHREEKDDVLRFRLQAMREQNGKILAENPFENLAEKFYAAENAQPAKISGEFFSLFVKVAAAFVLALGIFTAIFTFGKSETLLLQPKNAGSSDVAMAETRIKGMQARMEVWKKTGDSAVQLQANDWAREGDELQLRYLVPEKCFGLLFSMDGNGVLTVHLGNGDKAVALEPGKMTTLPFAYKLDNAPHFEKFFLLTSADAFSVDGSDIDKSLAQPKVQSISFTLRKQEK</sequence>
<keyword evidence="3" id="KW-1185">Reference proteome</keyword>
<reference evidence="3" key="1">
    <citation type="submission" date="2016-11" db="EMBL/GenBank/DDBJ databases">
        <authorList>
            <person name="Varghese N."/>
            <person name="Submissions S."/>
        </authorList>
    </citation>
    <scope>NUCLEOTIDE SEQUENCE [LARGE SCALE GENOMIC DNA]</scope>
    <source>
        <strain evidence="3">UWOS</strain>
    </source>
</reference>
<evidence type="ECO:0000313" key="2">
    <source>
        <dbReference type="EMBL" id="SHL20785.1"/>
    </source>
</evidence>
<organism evidence="2 3">
    <name type="scientific">Fibrobacter intestinalis</name>
    <dbReference type="NCBI Taxonomy" id="28122"/>
    <lineage>
        <taxon>Bacteria</taxon>
        <taxon>Pseudomonadati</taxon>
        <taxon>Fibrobacterota</taxon>
        <taxon>Fibrobacteria</taxon>
        <taxon>Fibrobacterales</taxon>
        <taxon>Fibrobacteraceae</taxon>
        <taxon>Fibrobacter</taxon>
    </lineage>
</organism>
<keyword evidence="1" id="KW-0812">Transmembrane</keyword>
<name>A0A1M6YRQ1_9BACT</name>
<dbReference type="Proteomes" id="UP000184275">
    <property type="component" value="Unassembled WGS sequence"/>
</dbReference>
<protein>
    <recommendedName>
        <fullName evidence="4">DUF4384 domain-containing protein</fullName>
    </recommendedName>
</protein>